<dbReference type="Gene3D" id="2.40.110.10">
    <property type="entry name" value="Butyryl-CoA Dehydrogenase, subunit A, domain 2"/>
    <property type="match status" value="1"/>
</dbReference>
<evidence type="ECO:0000256" key="4">
    <source>
        <dbReference type="ARBA" id="ARBA00022827"/>
    </source>
</evidence>
<reference evidence="10 11" key="1">
    <citation type="submission" date="2020-01" db="EMBL/GenBank/DDBJ databases">
        <authorList>
            <person name="Kim M.K."/>
        </authorList>
    </citation>
    <scope>NUCLEOTIDE SEQUENCE [LARGE SCALE GENOMIC DNA]</scope>
    <source>
        <strain evidence="10 11">172606-1</strain>
    </source>
</reference>
<dbReference type="Gene3D" id="1.10.540.10">
    <property type="entry name" value="Acyl-CoA dehydrogenase/oxidase, N-terminal domain"/>
    <property type="match status" value="1"/>
</dbReference>
<evidence type="ECO:0000259" key="9">
    <source>
        <dbReference type="Pfam" id="PF12806"/>
    </source>
</evidence>
<evidence type="ECO:0000259" key="8">
    <source>
        <dbReference type="Pfam" id="PF02771"/>
    </source>
</evidence>
<dbReference type="InterPro" id="IPR025878">
    <property type="entry name" value="Acyl-CoA_dh-like_C_dom"/>
</dbReference>
<proteinExistence type="inferred from homology"/>
<comment type="similarity">
    <text evidence="2 5">Belongs to the acyl-CoA dehydrogenase family.</text>
</comment>
<dbReference type="InterPro" id="IPR013786">
    <property type="entry name" value="AcylCoA_DH/ox_N"/>
</dbReference>
<keyword evidence="11" id="KW-1185">Reference proteome</keyword>
<dbReference type="Pfam" id="PF00441">
    <property type="entry name" value="Acyl-CoA_dh_1"/>
    <property type="match status" value="1"/>
</dbReference>
<dbReference type="InterPro" id="IPR052166">
    <property type="entry name" value="Diverse_Acyl-CoA_DH"/>
</dbReference>
<organism evidence="10 11">
    <name type="scientific">Rhodocytophaga rosea</name>
    <dbReference type="NCBI Taxonomy" id="2704465"/>
    <lineage>
        <taxon>Bacteria</taxon>
        <taxon>Pseudomonadati</taxon>
        <taxon>Bacteroidota</taxon>
        <taxon>Cytophagia</taxon>
        <taxon>Cytophagales</taxon>
        <taxon>Rhodocytophagaceae</taxon>
        <taxon>Rhodocytophaga</taxon>
    </lineage>
</organism>
<dbReference type="GO" id="GO:0016627">
    <property type="term" value="F:oxidoreductase activity, acting on the CH-CH group of donors"/>
    <property type="evidence" value="ECO:0007669"/>
    <property type="project" value="InterPro"/>
</dbReference>
<evidence type="ECO:0000259" key="6">
    <source>
        <dbReference type="Pfam" id="PF00441"/>
    </source>
</evidence>
<keyword evidence="4 5" id="KW-0274">FAD</keyword>
<feature type="domain" description="Acyl-CoA dehydrogenase/oxidase N-terminal" evidence="8">
    <location>
        <begin position="42"/>
        <end position="157"/>
    </location>
</feature>
<dbReference type="InterPro" id="IPR046373">
    <property type="entry name" value="Acyl-CoA_Oxase/DH_mid-dom_sf"/>
</dbReference>
<comment type="cofactor">
    <cofactor evidence="1 5">
        <name>FAD</name>
        <dbReference type="ChEBI" id="CHEBI:57692"/>
    </cofactor>
</comment>
<evidence type="ECO:0000313" key="10">
    <source>
        <dbReference type="EMBL" id="QHT65477.1"/>
    </source>
</evidence>
<keyword evidence="3 5" id="KW-0285">Flavoprotein</keyword>
<name>A0A6C0GC60_9BACT</name>
<dbReference type="InterPro" id="IPR036250">
    <property type="entry name" value="AcylCo_DH-like_C"/>
</dbReference>
<keyword evidence="5" id="KW-0560">Oxidoreductase</keyword>
<dbReference type="GO" id="GO:0050660">
    <property type="term" value="F:flavin adenine dinucleotide binding"/>
    <property type="evidence" value="ECO:0007669"/>
    <property type="project" value="InterPro"/>
</dbReference>
<dbReference type="InterPro" id="IPR009075">
    <property type="entry name" value="AcylCo_DH/oxidase_C"/>
</dbReference>
<dbReference type="PANTHER" id="PTHR42803:SF3">
    <property type="entry name" value="ACYL-COA DEHYDROGENASE-RELATED"/>
    <property type="match status" value="1"/>
</dbReference>
<dbReference type="InterPro" id="IPR006091">
    <property type="entry name" value="Acyl-CoA_Oxase/DH_mid-dom"/>
</dbReference>
<evidence type="ECO:0000256" key="2">
    <source>
        <dbReference type="ARBA" id="ARBA00009347"/>
    </source>
</evidence>
<evidence type="ECO:0000256" key="5">
    <source>
        <dbReference type="RuleBase" id="RU362125"/>
    </source>
</evidence>
<evidence type="ECO:0000256" key="3">
    <source>
        <dbReference type="ARBA" id="ARBA00022630"/>
    </source>
</evidence>
<dbReference type="Pfam" id="PF02771">
    <property type="entry name" value="Acyl-CoA_dh_N"/>
    <property type="match status" value="1"/>
</dbReference>
<dbReference type="KEGG" id="rhoz:GXP67_01710"/>
<gene>
    <name evidence="10" type="ORF">GXP67_01710</name>
</gene>
<feature type="domain" description="Acetyl-CoA dehydrogenase-like C-terminal" evidence="9">
    <location>
        <begin position="475"/>
        <end position="591"/>
    </location>
</feature>
<evidence type="ECO:0000256" key="1">
    <source>
        <dbReference type="ARBA" id="ARBA00001974"/>
    </source>
</evidence>
<feature type="domain" description="Acyl-CoA dehydrogenase/oxidase C-terminal" evidence="6">
    <location>
        <begin position="283"/>
        <end position="448"/>
    </location>
</feature>
<dbReference type="Gene3D" id="1.20.140.10">
    <property type="entry name" value="Butyryl-CoA Dehydrogenase, subunit A, domain 3"/>
    <property type="match status" value="1"/>
</dbReference>
<dbReference type="AlphaFoldDB" id="A0A6C0GC60"/>
<dbReference type="RefSeq" id="WP_162441564.1">
    <property type="nucleotide sequence ID" value="NZ_CP048222.1"/>
</dbReference>
<dbReference type="InterPro" id="IPR009100">
    <property type="entry name" value="AcylCoA_DH/oxidase_NM_dom_sf"/>
</dbReference>
<dbReference type="Proteomes" id="UP000480178">
    <property type="component" value="Chromosome"/>
</dbReference>
<dbReference type="Pfam" id="PF12806">
    <property type="entry name" value="Acyl-CoA_dh_C"/>
    <property type="match status" value="1"/>
</dbReference>
<feature type="domain" description="Acyl-CoA oxidase/dehydrogenase middle" evidence="7">
    <location>
        <begin position="162"/>
        <end position="266"/>
    </location>
</feature>
<accession>A0A6C0GC60</accession>
<sequence>MSFNSFSRQHLDFVLYEVLGMEVILADAYFHGHHRETFDLTLDTATEIADTYLAPSYKLADRKEPELVEGQVKVHPAVHQYYQAYVQSGLLSATFPEMCGGQQLPKTIAAGVQYILAAANNSFVMFTDLVKGVANVILRFGNVEQKNTYLPKLLSGEWAATMCLTETQAGSSLSDITTCAIPVEDGIFRITGQKIFISAGDHDITENIVHLVLARIAGAPAGTKGISLFIVLKKQINNKEKWQDNDVASIGIIHKMGQKATPAMHLSFGGNNNCLGYLLGEANQGLQYMFQLMNAFRLEVGLMGVSVATHAYYTSLQYAIERTQGRRTNAKAANTLAVPIIQHPDVRRMLLSQKAFTEGTLAFILQCYQYMDMQKISKEAAQKKHYQDLLELLTPVAKTYGAESGNASIHNALQVLGGYGYTTDFPLEQMARDARIFSIYEGTTGIQSIALLGRQIAQNNGKSIDLWLEQVLPDIEKASELATLQTYANRLKREIENLQSVTSHLLNIRSEKGDEVFLADATLYMQLFGILNIAWQLLRMATIAEKALYNSSLAEDKKLFYRSKVSTMKFFFTYELTKCTGLCQQLMNEEQLTIYNEQEEMLI</sequence>
<dbReference type="SUPFAM" id="SSF56645">
    <property type="entry name" value="Acyl-CoA dehydrogenase NM domain-like"/>
    <property type="match status" value="1"/>
</dbReference>
<dbReference type="InterPro" id="IPR037069">
    <property type="entry name" value="AcylCoA_DH/ox_N_sf"/>
</dbReference>
<evidence type="ECO:0000259" key="7">
    <source>
        <dbReference type="Pfam" id="PF02770"/>
    </source>
</evidence>
<dbReference type="SUPFAM" id="SSF47203">
    <property type="entry name" value="Acyl-CoA dehydrogenase C-terminal domain-like"/>
    <property type="match status" value="1"/>
</dbReference>
<dbReference type="PANTHER" id="PTHR42803">
    <property type="entry name" value="ACYL-COA DEHYDROGENASE"/>
    <property type="match status" value="1"/>
</dbReference>
<dbReference type="Pfam" id="PF02770">
    <property type="entry name" value="Acyl-CoA_dh_M"/>
    <property type="match status" value="1"/>
</dbReference>
<dbReference type="EMBL" id="CP048222">
    <property type="protein sequence ID" value="QHT65477.1"/>
    <property type="molecule type" value="Genomic_DNA"/>
</dbReference>
<protein>
    <submittedName>
        <fullName evidence="10">Acyl-CoA dehydrogenase</fullName>
    </submittedName>
</protein>
<evidence type="ECO:0000313" key="11">
    <source>
        <dbReference type="Proteomes" id="UP000480178"/>
    </source>
</evidence>